<protein>
    <submittedName>
        <fullName evidence="1">Uncharacterized protein</fullName>
    </submittedName>
</protein>
<dbReference type="EMBL" id="CAKOFQ010006840">
    <property type="protein sequence ID" value="CAH1975814.1"/>
    <property type="molecule type" value="Genomic_DNA"/>
</dbReference>
<comment type="caution">
    <text evidence="1">The sequence shown here is derived from an EMBL/GenBank/DDBJ whole genome shotgun (WGS) entry which is preliminary data.</text>
</comment>
<proteinExistence type="predicted"/>
<gene>
    <name evidence="1" type="ORF">ACAOBT_LOCUS11807</name>
</gene>
<dbReference type="Proteomes" id="UP001152888">
    <property type="component" value="Unassembled WGS sequence"/>
</dbReference>
<organism evidence="1 2">
    <name type="scientific">Acanthoscelides obtectus</name>
    <name type="common">Bean weevil</name>
    <name type="synonym">Bruchus obtectus</name>
    <dbReference type="NCBI Taxonomy" id="200917"/>
    <lineage>
        <taxon>Eukaryota</taxon>
        <taxon>Metazoa</taxon>
        <taxon>Ecdysozoa</taxon>
        <taxon>Arthropoda</taxon>
        <taxon>Hexapoda</taxon>
        <taxon>Insecta</taxon>
        <taxon>Pterygota</taxon>
        <taxon>Neoptera</taxon>
        <taxon>Endopterygota</taxon>
        <taxon>Coleoptera</taxon>
        <taxon>Polyphaga</taxon>
        <taxon>Cucujiformia</taxon>
        <taxon>Chrysomeloidea</taxon>
        <taxon>Chrysomelidae</taxon>
        <taxon>Bruchinae</taxon>
        <taxon>Bruchini</taxon>
        <taxon>Acanthoscelides</taxon>
    </lineage>
</organism>
<evidence type="ECO:0000313" key="2">
    <source>
        <dbReference type="Proteomes" id="UP001152888"/>
    </source>
</evidence>
<keyword evidence="2" id="KW-1185">Reference proteome</keyword>
<evidence type="ECO:0000313" key="1">
    <source>
        <dbReference type="EMBL" id="CAH1975814.1"/>
    </source>
</evidence>
<reference evidence="1" key="1">
    <citation type="submission" date="2022-03" db="EMBL/GenBank/DDBJ databases">
        <authorList>
            <person name="Sayadi A."/>
        </authorList>
    </citation>
    <scope>NUCLEOTIDE SEQUENCE</scope>
</reference>
<dbReference type="AlphaFoldDB" id="A0A9P0PDS2"/>
<accession>A0A9P0PDS2</accession>
<name>A0A9P0PDS2_ACAOB</name>
<sequence length="34" mass="3801">MRQSVMVQGPVEMEKLAELGPVIVEGSTERQTRD</sequence>